<dbReference type="PANTHER" id="PTHR38030">
    <property type="entry name" value="PROTOPORPHYRINOGEN IX DEHYDROGENASE [MENAQUINONE]"/>
    <property type="match status" value="1"/>
</dbReference>
<organism evidence="2 3">
    <name type="scientific">Mucilaginibacter aquariorum</name>
    <dbReference type="NCBI Taxonomy" id="2967225"/>
    <lineage>
        <taxon>Bacteria</taxon>
        <taxon>Pseudomonadati</taxon>
        <taxon>Bacteroidota</taxon>
        <taxon>Sphingobacteriia</taxon>
        <taxon>Sphingobacteriales</taxon>
        <taxon>Sphingobacteriaceae</taxon>
        <taxon>Mucilaginibacter</taxon>
    </lineage>
</organism>
<dbReference type="Proteomes" id="UP001204376">
    <property type="component" value="Unassembled WGS sequence"/>
</dbReference>
<accession>A0ABT1TAD0</accession>
<evidence type="ECO:0000313" key="2">
    <source>
        <dbReference type="EMBL" id="MCQ6961584.1"/>
    </source>
</evidence>
<protein>
    <submittedName>
        <fullName evidence="2">Flavodoxin domain-containing protein</fullName>
    </submittedName>
</protein>
<feature type="domain" description="Flavodoxin" evidence="1">
    <location>
        <begin position="4"/>
        <end position="141"/>
    </location>
</feature>
<dbReference type="EMBL" id="JANHOH010000017">
    <property type="protein sequence ID" value="MCQ6961584.1"/>
    <property type="molecule type" value="Genomic_DNA"/>
</dbReference>
<reference evidence="2 3" key="1">
    <citation type="submission" date="2022-07" db="EMBL/GenBank/DDBJ databases">
        <title>Mucilaginibacter sp. JC4.</title>
        <authorList>
            <person name="Le V."/>
            <person name="Ko S.-R."/>
            <person name="Ahn C.-Y."/>
            <person name="Oh H.-M."/>
        </authorList>
    </citation>
    <scope>NUCLEOTIDE SEQUENCE [LARGE SCALE GENOMIC DNA]</scope>
    <source>
        <strain evidence="2 3">JC4</strain>
    </source>
</reference>
<comment type="caution">
    <text evidence="2">The sequence shown here is derived from an EMBL/GenBank/DDBJ whole genome shotgun (WGS) entry which is preliminary data.</text>
</comment>
<evidence type="ECO:0000313" key="3">
    <source>
        <dbReference type="Proteomes" id="UP001204376"/>
    </source>
</evidence>
<keyword evidence="3" id="KW-1185">Reference proteome</keyword>
<evidence type="ECO:0000259" key="1">
    <source>
        <dbReference type="Pfam" id="PF12724"/>
    </source>
</evidence>
<dbReference type="Gene3D" id="3.40.50.360">
    <property type="match status" value="1"/>
</dbReference>
<dbReference type="InterPro" id="IPR026816">
    <property type="entry name" value="Flavodoxin_dom"/>
</dbReference>
<dbReference type="SUPFAM" id="SSF52218">
    <property type="entry name" value="Flavoproteins"/>
    <property type="match status" value="1"/>
</dbReference>
<dbReference type="RefSeq" id="WP_256541750.1">
    <property type="nucleotide sequence ID" value="NZ_JANHOH010000017.1"/>
</dbReference>
<dbReference type="PANTHER" id="PTHR38030:SF2">
    <property type="entry name" value="PROTOPORPHYRINOGEN IX DEHYDROGENASE [QUINONE]"/>
    <property type="match status" value="1"/>
</dbReference>
<dbReference type="InterPro" id="IPR029039">
    <property type="entry name" value="Flavoprotein-like_sf"/>
</dbReference>
<gene>
    <name evidence="2" type="ORF">NPE20_26665</name>
</gene>
<name>A0ABT1TAD0_9SPHI</name>
<proteinExistence type="predicted"/>
<sequence length="185" mass="20768">MKGIIIYAGKYGATDQYAQWLAEALKLPRMRAENATAAILSSYDVVILGSSVYIGKLYLRKWLILHLSDLADKKVFLFIVCGSTDENQAEQRKLIETNLTPSFQRSAQVFFLPGRCVIDKLSWLDRIGLKLGAMMAKDPKQKANMNSGFDRMDRTALDQVIKAIEQHQQTGSLTAGKENRLNVLN</sequence>
<dbReference type="Pfam" id="PF12724">
    <property type="entry name" value="Flavodoxin_5"/>
    <property type="match status" value="1"/>
</dbReference>
<dbReference type="InterPro" id="IPR052200">
    <property type="entry name" value="Protoporphyrinogen_IX_DH"/>
</dbReference>